<evidence type="ECO:0000313" key="4">
    <source>
        <dbReference type="EMBL" id="GIJ43926.1"/>
    </source>
</evidence>
<name>A0A8J3YH96_9ACTN</name>
<feature type="domain" description="DUF4352" evidence="3">
    <location>
        <begin position="65"/>
        <end position="164"/>
    </location>
</feature>
<keyword evidence="1" id="KW-0732">Signal</keyword>
<dbReference type="Pfam" id="PF11611">
    <property type="entry name" value="DUF4352"/>
    <property type="match status" value="1"/>
</dbReference>
<feature type="compositionally biased region" description="Low complexity" evidence="2">
    <location>
        <begin position="42"/>
        <end position="52"/>
    </location>
</feature>
<evidence type="ECO:0000313" key="5">
    <source>
        <dbReference type="Proteomes" id="UP000619260"/>
    </source>
</evidence>
<comment type="caution">
    <text evidence="4">The sequence shown here is derived from an EMBL/GenBank/DDBJ whole genome shotgun (WGS) entry which is preliminary data.</text>
</comment>
<protein>
    <recommendedName>
        <fullName evidence="3">DUF4352 domain-containing protein</fullName>
    </recommendedName>
</protein>
<evidence type="ECO:0000256" key="1">
    <source>
        <dbReference type="ARBA" id="ARBA00022729"/>
    </source>
</evidence>
<accession>A0A8J3YH96</accession>
<organism evidence="4 5">
    <name type="scientific">Virgisporangium aliadipatigenens</name>
    <dbReference type="NCBI Taxonomy" id="741659"/>
    <lineage>
        <taxon>Bacteria</taxon>
        <taxon>Bacillati</taxon>
        <taxon>Actinomycetota</taxon>
        <taxon>Actinomycetes</taxon>
        <taxon>Micromonosporales</taxon>
        <taxon>Micromonosporaceae</taxon>
        <taxon>Virgisporangium</taxon>
    </lineage>
</organism>
<feature type="compositionally biased region" description="Basic and acidic residues" evidence="2">
    <location>
        <begin position="171"/>
        <end position="188"/>
    </location>
</feature>
<dbReference type="AlphaFoldDB" id="A0A8J3YH96"/>
<evidence type="ECO:0000256" key="2">
    <source>
        <dbReference type="SAM" id="MobiDB-lite"/>
    </source>
</evidence>
<dbReference type="InterPro" id="IPR029051">
    <property type="entry name" value="DUF4352"/>
</dbReference>
<keyword evidence="5" id="KW-1185">Reference proteome</keyword>
<reference evidence="4" key="1">
    <citation type="submission" date="2021-01" db="EMBL/GenBank/DDBJ databases">
        <title>Whole genome shotgun sequence of Virgisporangium aliadipatigenens NBRC 105644.</title>
        <authorList>
            <person name="Komaki H."/>
            <person name="Tamura T."/>
        </authorList>
    </citation>
    <scope>NUCLEOTIDE SEQUENCE</scope>
    <source>
        <strain evidence="4">NBRC 105644</strain>
    </source>
</reference>
<feature type="region of interest" description="Disordered" evidence="2">
    <location>
        <begin position="11"/>
        <end position="58"/>
    </location>
</feature>
<sequence>MIVLGAGVALGGCGDDESPTATAPATRPVSGSPSGSGPPGSPAASAKAEAPPQIGTPLSVAEWSGPLQVTVFEYKQPLSAKPPTPKTAGHQFAAIDVRTCNRTTSLVQVIDTKPFTLVFGDTSTVAAYGFDNPAFPQPAYPREHSLAAGTCVRGWIVFDVPNSRPSAVRYSESEHSQGGGKTHDWPVV</sequence>
<dbReference type="Proteomes" id="UP000619260">
    <property type="component" value="Unassembled WGS sequence"/>
</dbReference>
<feature type="region of interest" description="Disordered" evidence="2">
    <location>
        <begin position="169"/>
        <end position="188"/>
    </location>
</feature>
<dbReference type="Gene3D" id="2.60.40.1240">
    <property type="match status" value="1"/>
</dbReference>
<evidence type="ECO:0000259" key="3">
    <source>
        <dbReference type="Pfam" id="PF11611"/>
    </source>
</evidence>
<dbReference type="InterPro" id="IPR029050">
    <property type="entry name" value="Immunoprotect_excell_Ig-like"/>
</dbReference>
<dbReference type="EMBL" id="BOPF01000002">
    <property type="protein sequence ID" value="GIJ43926.1"/>
    <property type="molecule type" value="Genomic_DNA"/>
</dbReference>
<gene>
    <name evidence="4" type="ORF">Val02_08120</name>
</gene>
<proteinExistence type="predicted"/>